<keyword evidence="3" id="KW-0805">Transcription regulation</keyword>
<evidence type="ECO:0000259" key="9">
    <source>
        <dbReference type="SMART" id="SM00803"/>
    </source>
</evidence>
<dbReference type="GO" id="GO:0042802">
    <property type="term" value="F:identical protein binding"/>
    <property type="evidence" value="ECO:0007669"/>
    <property type="project" value="EnsemblFungi"/>
</dbReference>
<comment type="subcellular location">
    <subcellularLocation>
        <location evidence="1">Nucleus</location>
    </subcellularLocation>
</comment>
<dbReference type="AlphaFoldDB" id="J7S054"/>
<evidence type="ECO:0000313" key="11">
    <source>
        <dbReference type="Proteomes" id="UP000006310"/>
    </source>
</evidence>
<dbReference type="InterPro" id="IPR004823">
    <property type="entry name" value="TAF_TATA-bd_Histone-like_dom"/>
</dbReference>
<dbReference type="SUPFAM" id="SSF48371">
    <property type="entry name" value="ARM repeat"/>
    <property type="match status" value="1"/>
</dbReference>
<dbReference type="EMBL" id="HE978319">
    <property type="protein sequence ID" value="CCK70902.1"/>
    <property type="molecule type" value="Genomic_DNA"/>
</dbReference>
<dbReference type="GO" id="GO:0061629">
    <property type="term" value="F:RNA polymerase II-specific DNA-binding transcription factor binding"/>
    <property type="evidence" value="ECO:0007669"/>
    <property type="project" value="EnsemblFungi"/>
</dbReference>
<dbReference type="GO" id="GO:0005669">
    <property type="term" value="C:transcription factor TFIID complex"/>
    <property type="evidence" value="ECO:0007669"/>
    <property type="project" value="EnsemblFungi"/>
</dbReference>
<dbReference type="CDD" id="cd22931">
    <property type="entry name" value="HFD_TAF6"/>
    <property type="match status" value="1"/>
</dbReference>
<dbReference type="Gene3D" id="1.25.40.770">
    <property type="entry name" value="TAF6, C-terminal HEAT repeat domain"/>
    <property type="match status" value="1"/>
</dbReference>
<dbReference type="GO" id="GO:0006325">
    <property type="term" value="P:chromatin organization"/>
    <property type="evidence" value="ECO:0007669"/>
    <property type="project" value="EnsemblFungi"/>
</dbReference>
<dbReference type="GO" id="GO:0016251">
    <property type="term" value="F:RNA polymerase II general transcription initiation factor activity"/>
    <property type="evidence" value="ECO:0007669"/>
    <property type="project" value="InterPro"/>
</dbReference>
<dbReference type="RefSeq" id="XP_022465148.1">
    <property type="nucleotide sequence ID" value="XM_022608677.1"/>
</dbReference>
<dbReference type="PANTHER" id="PTHR10221">
    <property type="entry name" value="TRANSCRIPTION INITIATION FACTOR TFIID SUBUNIT 6"/>
    <property type="match status" value="1"/>
</dbReference>
<evidence type="ECO:0000313" key="10">
    <source>
        <dbReference type="EMBL" id="CCK70902.1"/>
    </source>
</evidence>
<dbReference type="GO" id="GO:0046695">
    <property type="term" value="C:SLIK (SAGA-like) complex"/>
    <property type="evidence" value="ECO:0007669"/>
    <property type="project" value="EnsemblFungi"/>
</dbReference>
<dbReference type="GO" id="GO:2000144">
    <property type="term" value="P:positive regulation of DNA-templated transcription initiation"/>
    <property type="evidence" value="ECO:0007669"/>
    <property type="project" value="EnsemblFungi"/>
</dbReference>
<dbReference type="InterPro" id="IPR037796">
    <property type="entry name" value="TAF6"/>
</dbReference>
<dbReference type="InterPro" id="IPR011442">
    <property type="entry name" value="TAF6_C"/>
</dbReference>
<reference evidence="10 11" key="1">
    <citation type="journal article" date="2011" name="Proc. Natl. Acad. Sci. U.S.A.">
        <title>Evolutionary erosion of yeast sex chromosomes by mating-type switching accidents.</title>
        <authorList>
            <person name="Gordon J.L."/>
            <person name="Armisen D."/>
            <person name="Proux-Wera E."/>
            <person name="Oheigeartaigh S.S."/>
            <person name="Byrne K.P."/>
            <person name="Wolfe K.H."/>
        </authorList>
    </citation>
    <scope>NUCLEOTIDE SEQUENCE [LARGE SCALE GENOMIC DNA]</scope>
    <source>
        <strain evidence="11">ATCC MYA-139 / BCRC 22969 / CBS 8797 / CCRC 22969 / KCTC 17520 / NBRC 10181 / NCYC 3082</strain>
    </source>
</reference>
<evidence type="ECO:0000256" key="1">
    <source>
        <dbReference type="ARBA" id="ARBA00004123"/>
    </source>
</evidence>
<evidence type="ECO:0000256" key="2">
    <source>
        <dbReference type="ARBA" id="ARBA00007688"/>
    </source>
</evidence>
<evidence type="ECO:0000256" key="5">
    <source>
        <dbReference type="ARBA" id="ARBA00023242"/>
    </source>
</evidence>
<dbReference type="InterPro" id="IPR046344">
    <property type="entry name" value="TAF6_C_sf"/>
</dbReference>
<dbReference type="OrthoDB" id="361039at2759"/>
<dbReference type="GO" id="GO:0000124">
    <property type="term" value="C:SAGA complex"/>
    <property type="evidence" value="ECO:0007669"/>
    <property type="project" value="EnsemblFungi"/>
</dbReference>
<dbReference type="CDD" id="cd08050">
    <property type="entry name" value="TAF6C"/>
    <property type="match status" value="1"/>
</dbReference>
<feature type="domain" description="TATA box binding protein associated factor (TAF) histone-like fold" evidence="9">
    <location>
        <begin position="9"/>
        <end position="73"/>
    </location>
</feature>
<dbReference type="GO" id="GO:0045944">
    <property type="term" value="P:positive regulation of transcription by RNA polymerase II"/>
    <property type="evidence" value="ECO:0007669"/>
    <property type="project" value="EnsemblFungi"/>
</dbReference>
<evidence type="ECO:0000256" key="8">
    <source>
        <dbReference type="SAM" id="MobiDB-lite"/>
    </source>
</evidence>
<dbReference type="GO" id="GO:0046982">
    <property type="term" value="F:protein heterodimerization activity"/>
    <property type="evidence" value="ECO:0007669"/>
    <property type="project" value="InterPro"/>
</dbReference>
<keyword evidence="4" id="KW-0804">Transcription</keyword>
<dbReference type="GO" id="GO:0003682">
    <property type="term" value="F:chromatin binding"/>
    <property type="evidence" value="ECO:0007669"/>
    <property type="project" value="EnsemblFungi"/>
</dbReference>
<dbReference type="HOGENOM" id="CLU_021711_3_1_1"/>
<dbReference type="InterPro" id="IPR009072">
    <property type="entry name" value="Histone-fold"/>
</dbReference>
<gene>
    <name evidence="10" type="primary">KNAG0F02370</name>
    <name evidence="10" type="ordered locus">KNAG_0F02370</name>
</gene>
<dbReference type="GeneID" id="34526617"/>
<dbReference type="SUPFAM" id="SSF47113">
    <property type="entry name" value="Histone-fold"/>
    <property type="match status" value="1"/>
</dbReference>
<accession>J7S054</accession>
<feature type="compositionally biased region" description="Low complexity" evidence="8">
    <location>
        <begin position="199"/>
        <end position="217"/>
    </location>
</feature>
<dbReference type="Gene3D" id="1.10.20.10">
    <property type="entry name" value="Histone, subunit A"/>
    <property type="match status" value="1"/>
</dbReference>
<feature type="region of interest" description="Disordered" evidence="8">
    <location>
        <begin position="191"/>
        <end position="221"/>
    </location>
</feature>
<dbReference type="Proteomes" id="UP000006310">
    <property type="component" value="Chromosome 6"/>
</dbReference>
<name>J7S054_HUIN7</name>
<evidence type="ECO:0000256" key="7">
    <source>
        <dbReference type="ARBA" id="ARBA00093655"/>
    </source>
</evidence>
<dbReference type="FunFam" id="1.10.20.10:FF:000033">
    <property type="entry name" value="Transcription initiation factor TFIID complex subunit"/>
    <property type="match status" value="1"/>
</dbReference>
<dbReference type="eggNOG" id="KOG2549">
    <property type="taxonomic scope" value="Eukaryota"/>
</dbReference>
<dbReference type="InterPro" id="IPR016024">
    <property type="entry name" value="ARM-type_fold"/>
</dbReference>
<dbReference type="Pfam" id="PF02969">
    <property type="entry name" value="TAF"/>
    <property type="match status" value="1"/>
</dbReference>
<evidence type="ECO:0000256" key="3">
    <source>
        <dbReference type="ARBA" id="ARBA00023015"/>
    </source>
</evidence>
<sequence>MSNPQSYTIWSPQDTVKDVAESLGLDNINEDVLKALAMDVEYRILEIIEQAVKFKRHSKTEILTTDDIAKALRVLNVEPLYGYHDSVTAKNGTHNTAHGTAQSFQEGQPSFRKVNTSGGQQVYYLDEEEVDFDKLVNKPLPPLPRLPTFTTHWLAIEGVQPAILQNPNLNDIRTSLPPTTRGAIVTALNESNSLQTQPNASATTNGNGAAGTLQQQQREQHQLLASSVKPGQNIEVKPLVKHVLSKELQIYFNKIISALTVKDEATDDGDAQHMKLAALTSLKTDNGLHQLVPYFIQFIAEQITHNLSNLELLTTILEMIYSLLSNPSIFLEPYIHSLMPSILTLLLAKNLGGSSNGKGSPPATAGSTTAPPSIEEYNEQLDKANALRDFAASLLDYVLKKFPQVYKSLKPRVTRTLLKTFLDTNRVFGTYYGSLKGVTVLESESIRFFLGNLYNWSVLVFNEHDLTLGDFEGNEAIINKTKKFTDYEVQTLTKTVIDTLSVLKKDLPDIYEGKGGKVTDEEKDKLVKRCGVTIAAGILKRDDAKEYISAIFFGE</sequence>
<comment type="similarity">
    <text evidence="2">Belongs to the TAF6 family.</text>
</comment>
<evidence type="ECO:0000256" key="6">
    <source>
        <dbReference type="ARBA" id="ARBA00076308"/>
    </source>
</evidence>
<dbReference type="GO" id="GO:0003713">
    <property type="term" value="F:transcription coactivator activity"/>
    <property type="evidence" value="ECO:0007669"/>
    <property type="project" value="TreeGrafter"/>
</dbReference>
<keyword evidence="11" id="KW-1185">Reference proteome</keyword>
<dbReference type="GO" id="GO:0051123">
    <property type="term" value="P:RNA polymerase II preinitiation complex assembly"/>
    <property type="evidence" value="ECO:0007669"/>
    <property type="project" value="EnsemblFungi"/>
</dbReference>
<dbReference type="KEGG" id="kng:KNAG_0F02370"/>
<organism evidence="10 11">
    <name type="scientific">Huiozyma naganishii (strain ATCC MYA-139 / BCRC 22969 / CBS 8797 / KCTC 17520 / NBRC 10181 / NCYC 3082 / Yp74L-3)</name>
    <name type="common">Yeast</name>
    <name type="synonym">Kazachstania naganishii</name>
    <dbReference type="NCBI Taxonomy" id="1071383"/>
    <lineage>
        <taxon>Eukaryota</taxon>
        <taxon>Fungi</taxon>
        <taxon>Dikarya</taxon>
        <taxon>Ascomycota</taxon>
        <taxon>Saccharomycotina</taxon>
        <taxon>Saccharomycetes</taxon>
        <taxon>Saccharomycetales</taxon>
        <taxon>Saccharomycetaceae</taxon>
        <taxon>Huiozyma</taxon>
    </lineage>
</organism>
<dbReference type="Pfam" id="PF07571">
    <property type="entry name" value="TAF6_C"/>
    <property type="match status" value="1"/>
</dbReference>
<keyword evidence="5" id="KW-0539">Nucleus</keyword>
<dbReference type="GO" id="GO:0005829">
    <property type="term" value="C:cytosol"/>
    <property type="evidence" value="ECO:0007669"/>
    <property type="project" value="EnsemblFungi"/>
</dbReference>
<reference evidence="11" key="2">
    <citation type="submission" date="2012-08" db="EMBL/GenBank/DDBJ databases">
        <title>Genome sequence of Kazachstania naganishii.</title>
        <authorList>
            <person name="Gordon J.L."/>
            <person name="Armisen D."/>
            <person name="Proux-Wera E."/>
            <person name="OhEigeartaigh S.S."/>
            <person name="Byrne K.P."/>
            <person name="Wolfe K.H."/>
        </authorList>
    </citation>
    <scope>NUCLEOTIDE SEQUENCE [LARGE SCALE GENOMIC DNA]</scope>
    <source>
        <strain evidence="11">ATCC MYA-139 / BCRC 22969 / CBS 8797 / CCRC 22969 / KCTC 17520 / NBRC 10181 / NCYC 3082</strain>
    </source>
</reference>
<dbReference type="PANTHER" id="PTHR10221:SF9">
    <property type="entry name" value="TRANSCRIPTION INITIATION FACTOR TFIID SUBUNIT 6"/>
    <property type="match status" value="1"/>
</dbReference>
<dbReference type="OMA" id="DTSIVCH"/>
<proteinExistence type="inferred from homology"/>
<dbReference type="SMART" id="SM00803">
    <property type="entry name" value="TAF"/>
    <property type="match status" value="1"/>
</dbReference>
<protein>
    <recommendedName>
        <fullName evidence="6">TBP-associated factor 6</fullName>
    </recommendedName>
    <alternativeName>
        <fullName evidence="7">Transcription initiation factor TFIID subunit 6</fullName>
    </alternativeName>
</protein>
<dbReference type="STRING" id="1071383.J7S054"/>
<evidence type="ECO:0000256" key="4">
    <source>
        <dbReference type="ARBA" id="ARBA00023163"/>
    </source>
</evidence>